<dbReference type="SMART" id="SM00091">
    <property type="entry name" value="PAS"/>
    <property type="match status" value="1"/>
</dbReference>
<dbReference type="InterPro" id="IPR013655">
    <property type="entry name" value="PAS_fold_3"/>
</dbReference>
<dbReference type="InterPro" id="IPR000700">
    <property type="entry name" value="PAS-assoc_C"/>
</dbReference>
<dbReference type="CDD" id="cd00130">
    <property type="entry name" value="PAS"/>
    <property type="match status" value="1"/>
</dbReference>
<keyword evidence="6" id="KW-1185">Reference proteome</keyword>
<feature type="domain" description="GGDEF" evidence="4">
    <location>
        <begin position="202"/>
        <end position="338"/>
    </location>
</feature>
<protein>
    <recommendedName>
        <fullName evidence="7">Diguanylate cyclase</fullName>
    </recommendedName>
</protein>
<dbReference type="PROSITE" id="PS50112">
    <property type="entry name" value="PAS"/>
    <property type="match status" value="1"/>
</dbReference>
<dbReference type="PANTHER" id="PTHR45138">
    <property type="entry name" value="REGULATORY COMPONENTS OF SENSORY TRANSDUCTION SYSTEM"/>
    <property type="match status" value="1"/>
</dbReference>
<dbReference type="GO" id="GO:1902201">
    <property type="term" value="P:negative regulation of bacterial-type flagellum-dependent cell motility"/>
    <property type="evidence" value="ECO:0007669"/>
    <property type="project" value="TreeGrafter"/>
</dbReference>
<dbReference type="NCBIfam" id="TIGR00229">
    <property type="entry name" value="sensory_box"/>
    <property type="match status" value="1"/>
</dbReference>
<dbReference type="InterPro" id="IPR000160">
    <property type="entry name" value="GGDEF_dom"/>
</dbReference>
<proteinExistence type="predicted"/>
<dbReference type="FunFam" id="3.30.70.270:FF:000001">
    <property type="entry name" value="Diguanylate cyclase domain protein"/>
    <property type="match status" value="1"/>
</dbReference>
<dbReference type="STRING" id="1424294.Gferi_21955"/>
<feature type="domain" description="PAC" evidence="3">
    <location>
        <begin position="1"/>
        <end position="29"/>
    </location>
</feature>
<feature type="domain" description="PAS" evidence="2">
    <location>
        <begin position="30"/>
        <end position="100"/>
    </location>
</feature>
<dbReference type="EMBL" id="CP017269">
    <property type="protein sequence ID" value="AOT73254.1"/>
    <property type="molecule type" value="Genomic_DNA"/>
</dbReference>
<evidence type="ECO:0000313" key="5">
    <source>
        <dbReference type="EMBL" id="AOT73254.1"/>
    </source>
</evidence>
<dbReference type="SUPFAM" id="SSF55785">
    <property type="entry name" value="PYP-like sensor domain (PAS domain)"/>
    <property type="match status" value="1"/>
</dbReference>
<dbReference type="PROSITE" id="PS50113">
    <property type="entry name" value="PAC"/>
    <property type="match status" value="2"/>
</dbReference>
<dbReference type="Gene3D" id="3.30.450.20">
    <property type="entry name" value="PAS domain"/>
    <property type="match status" value="1"/>
</dbReference>
<dbReference type="PANTHER" id="PTHR45138:SF9">
    <property type="entry name" value="DIGUANYLATE CYCLASE DGCM-RELATED"/>
    <property type="match status" value="1"/>
</dbReference>
<evidence type="ECO:0000259" key="2">
    <source>
        <dbReference type="PROSITE" id="PS50112"/>
    </source>
</evidence>
<dbReference type="InterPro" id="IPR043128">
    <property type="entry name" value="Rev_trsase/Diguanyl_cyclase"/>
</dbReference>
<evidence type="ECO:0000313" key="6">
    <source>
        <dbReference type="Proteomes" id="UP000095743"/>
    </source>
</evidence>
<dbReference type="Gene3D" id="3.30.70.270">
    <property type="match status" value="1"/>
</dbReference>
<dbReference type="GO" id="GO:0005886">
    <property type="term" value="C:plasma membrane"/>
    <property type="evidence" value="ECO:0007669"/>
    <property type="project" value="TreeGrafter"/>
</dbReference>
<dbReference type="Pfam" id="PF00990">
    <property type="entry name" value="GGDEF"/>
    <property type="match status" value="1"/>
</dbReference>
<dbReference type="Proteomes" id="UP000095743">
    <property type="component" value="Chromosome"/>
</dbReference>
<dbReference type="Pfam" id="PF08447">
    <property type="entry name" value="PAS_3"/>
    <property type="match status" value="1"/>
</dbReference>
<dbReference type="AlphaFoldDB" id="A0A1D8GR07"/>
<dbReference type="InterPro" id="IPR029787">
    <property type="entry name" value="Nucleotide_cyclase"/>
</dbReference>
<dbReference type="NCBIfam" id="TIGR00254">
    <property type="entry name" value="GGDEF"/>
    <property type="match status" value="1"/>
</dbReference>
<dbReference type="SMART" id="SM00086">
    <property type="entry name" value="PAC"/>
    <property type="match status" value="1"/>
</dbReference>
<evidence type="ECO:0008006" key="7">
    <source>
        <dbReference type="Google" id="ProtNLM"/>
    </source>
</evidence>
<gene>
    <name evidence="5" type="ORF">Gferi_21955</name>
</gene>
<evidence type="ECO:0000259" key="3">
    <source>
        <dbReference type="PROSITE" id="PS50113"/>
    </source>
</evidence>
<dbReference type="InterPro" id="IPR001610">
    <property type="entry name" value="PAC"/>
</dbReference>
<name>A0A1D8GR07_9FIRM</name>
<feature type="coiled-coil region" evidence="1">
    <location>
        <begin position="147"/>
        <end position="174"/>
    </location>
</feature>
<feature type="domain" description="PAC" evidence="3">
    <location>
        <begin position="104"/>
        <end position="156"/>
    </location>
</feature>
<dbReference type="InterPro" id="IPR050469">
    <property type="entry name" value="Diguanylate_Cyclase"/>
</dbReference>
<accession>A0A1D8GR07</accession>
<organism evidence="5 6">
    <name type="scientific">Geosporobacter ferrireducens</name>
    <dbReference type="NCBI Taxonomy" id="1424294"/>
    <lineage>
        <taxon>Bacteria</taxon>
        <taxon>Bacillati</taxon>
        <taxon>Bacillota</taxon>
        <taxon>Clostridia</taxon>
        <taxon>Peptostreptococcales</taxon>
        <taxon>Thermotaleaceae</taxon>
        <taxon>Geosporobacter</taxon>
    </lineage>
</organism>
<dbReference type="SMART" id="SM00267">
    <property type="entry name" value="GGDEF"/>
    <property type="match status" value="1"/>
</dbReference>
<dbReference type="PROSITE" id="PS50887">
    <property type="entry name" value="GGDEF"/>
    <property type="match status" value="1"/>
</dbReference>
<sequence length="343" mass="39192">MNSQNKVTKIAAFSQDITESKRIQEAFRESEERFRSVFENAASGMALISLDGHYFMVNNSLIHMVGYTAEEFGNMTYHDFTHPDDIKLSDDNVRQLVNGEIKNFQIEKRYIHKKGNIVWVLLNVSVVKDSLGKPFYGIAQIQDITLSKEAQEELRQAKLDADQARAQAEKLAQTDYLTGLYNRGAFMNRLFEESSRMLKTDACMSVIMVDIDHFKRINDTHGHRMGDIVLQQFSTALKKGCRADDFVGRYGGEEFILCLPKTTMEQAYIIAERIRRTMENLAIPLPESDFYMYVTASFGVASVKIINERCAERLIDYSDRALYQAKQNGRNRVEAYSGFSASL</sequence>
<evidence type="ECO:0000259" key="4">
    <source>
        <dbReference type="PROSITE" id="PS50887"/>
    </source>
</evidence>
<dbReference type="SUPFAM" id="SSF55073">
    <property type="entry name" value="Nucleotide cyclase"/>
    <property type="match status" value="1"/>
</dbReference>
<reference evidence="5 6" key="1">
    <citation type="submission" date="2016-09" db="EMBL/GenBank/DDBJ databases">
        <title>Genomic analysis reveals versatility of anaerobic energy metabolism of Geosporobacter ferrireducens IRF9 of phylum Firmicutes.</title>
        <authorList>
            <person name="Kim S.-J."/>
        </authorList>
    </citation>
    <scope>NUCLEOTIDE SEQUENCE [LARGE SCALE GENOMIC DNA]</scope>
    <source>
        <strain evidence="5 6">IRF9</strain>
    </source>
</reference>
<dbReference type="GO" id="GO:0043709">
    <property type="term" value="P:cell adhesion involved in single-species biofilm formation"/>
    <property type="evidence" value="ECO:0007669"/>
    <property type="project" value="TreeGrafter"/>
</dbReference>
<dbReference type="InterPro" id="IPR000014">
    <property type="entry name" value="PAS"/>
</dbReference>
<keyword evidence="1" id="KW-0175">Coiled coil</keyword>
<dbReference type="InterPro" id="IPR035965">
    <property type="entry name" value="PAS-like_dom_sf"/>
</dbReference>
<evidence type="ECO:0000256" key="1">
    <source>
        <dbReference type="SAM" id="Coils"/>
    </source>
</evidence>
<dbReference type="KEGG" id="gfe:Gferi_21955"/>
<dbReference type="GO" id="GO:0052621">
    <property type="term" value="F:diguanylate cyclase activity"/>
    <property type="evidence" value="ECO:0007669"/>
    <property type="project" value="TreeGrafter"/>
</dbReference>
<dbReference type="CDD" id="cd01949">
    <property type="entry name" value="GGDEF"/>
    <property type="match status" value="1"/>
</dbReference>